<accession>A0A8S5VD21</accession>
<feature type="transmembrane region" description="Helical" evidence="1">
    <location>
        <begin position="20"/>
        <end position="39"/>
    </location>
</feature>
<dbReference type="EMBL" id="BK016244">
    <property type="protein sequence ID" value="DAG04515.1"/>
    <property type="molecule type" value="Genomic_DNA"/>
</dbReference>
<reference evidence="2" key="1">
    <citation type="journal article" date="2021" name="Proc. Natl. Acad. Sci. U.S.A.">
        <title>A Catalog of Tens of Thousands of Viruses from Human Metagenomes Reveals Hidden Associations with Chronic Diseases.</title>
        <authorList>
            <person name="Tisza M.J."/>
            <person name="Buck C.B."/>
        </authorList>
    </citation>
    <scope>NUCLEOTIDE SEQUENCE</scope>
    <source>
        <strain evidence="2">CtDXu9</strain>
    </source>
</reference>
<keyword evidence="1" id="KW-0472">Membrane</keyword>
<name>A0A8S5VD21_9CAUD</name>
<protein>
    <submittedName>
        <fullName evidence="2">Uncharacterized protein</fullName>
    </submittedName>
</protein>
<keyword evidence="1" id="KW-0812">Transmembrane</keyword>
<sequence>MTREEYNQRVITRKKRSTLIKGSLGIAAFLMFASIVGHIDSDVYAGIHSVKGTVSASGNYILDENGKAYDVSGFQSGSEVTVKLDKQGNILSVVSK</sequence>
<evidence type="ECO:0000313" key="2">
    <source>
        <dbReference type="EMBL" id="DAG04515.1"/>
    </source>
</evidence>
<organism evidence="2">
    <name type="scientific">Siphoviridae sp. ctDXu9</name>
    <dbReference type="NCBI Taxonomy" id="2825387"/>
    <lineage>
        <taxon>Viruses</taxon>
        <taxon>Duplodnaviria</taxon>
        <taxon>Heunggongvirae</taxon>
        <taxon>Uroviricota</taxon>
        <taxon>Caudoviricetes</taxon>
    </lineage>
</organism>
<keyword evidence="1" id="KW-1133">Transmembrane helix</keyword>
<evidence type="ECO:0000256" key="1">
    <source>
        <dbReference type="SAM" id="Phobius"/>
    </source>
</evidence>
<proteinExistence type="predicted"/>